<organism evidence="1 2">
    <name type="scientific">Halomonas elongata</name>
    <dbReference type="NCBI Taxonomy" id="2746"/>
    <lineage>
        <taxon>Bacteria</taxon>
        <taxon>Pseudomonadati</taxon>
        <taxon>Pseudomonadota</taxon>
        <taxon>Gammaproteobacteria</taxon>
        <taxon>Oceanospirillales</taxon>
        <taxon>Halomonadaceae</taxon>
        <taxon>Halomonas</taxon>
    </lineage>
</organism>
<evidence type="ECO:0000313" key="2">
    <source>
        <dbReference type="Proteomes" id="UP000092504"/>
    </source>
</evidence>
<protein>
    <submittedName>
        <fullName evidence="1">Uncharacterized protein</fullName>
    </submittedName>
</protein>
<proteinExistence type="predicted"/>
<name>A0A1B8NXL4_HALEL</name>
<evidence type="ECO:0000313" key="1">
    <source>
        <dbReference type="EMBL" id="OBX34737.1"/>
    </source>
</evidence>
<dbReference type="EMBL" id="MAJD01000002">
    <property type="protein sequence ID" value="OBX34737.1"/>
    <property type="molecule type" value="Genomic_DNA"/>
</dbReference>
<comment type="caution">
    <text evidence="1">The sequence shown here is derived from an EMBL/GenBank/DDBJ whole genome shotgun (WGS) entry which is preliminary data.</text>
</comment>
<sequence length="31" mass="3569">MVMWILPYTGKHFIEKCKAIELSTIAGEDFP</sequence>
<dbReference type="Proteomes" id="UP000092504">
    <property type="component" value="Unassembled WGS sequence"/>
</dbReference>
<reference evidence="1 2" key="1">
    <citation type="submission" date="2016-06" db="EMBL/GenBank/DDBJ databases">
        <title>Genome sequence of halotolerant plant growth promoting strain of Halomonas elongata HEK1 isolated from salterns of Rann of Kutch, Gujarat, India.</title>
        <authorList>
            <person name="Gaba S."/>
            <person name="Singh R.N."/>
            <person name="Abrol S."/>
            <person name="Kaushik R."/>
            <person name="Saxena A.K."/>
        </authorList>
    </citation>
    <scope>NUCLEOTIDE SEQUENCE [LARGE SCALE GENOMIC DNA]</scope>
    <source>
        <strain evidence="1 2">HEK1</strain>
    </source>
</reference>
<gene>
    <name evidence="1" type="ORF">A8U91_03797</name>
</gene>
<accession>A0A1B8NXL4</accession>
<dbReference type="AlphaFoldDB" id="A0A1B8NXL4"/>